<sequence>MSSVNGILASFFNVLTSTSSSASSSIELLPSLSWSSFFFEKAISFNFSITGSVAKRASNPRNASFSASSKPPFL</sequence>
<reference evidence="1" key="1">
    <citation type="journal article" date="2018" name="PLoS Negl. Trop. Dis.">
        <title>An insight into the salivary gland and fat body transcriptome of Panstrongylus lignarius (Hemiptera: Heteroptera), the main vector of Chagas disease in Peru.</title>
        <authorList>
            <person name="Nevoa J.C."/>
            <person name="Mendes M.T."/>
            <person name="da Silva M.V."/>
            <person name="Soares S.C."/>
            <person name="Oliveira C.J.F."/>
            <person name="Ribeiro J.M.C."/>
        </authorList>
    </citation>
    <scope>NUCLEOTIDE SEQUENCE</scope>
</reference>
<accession>A0A224Y5V8</accession>
<dbReference type="EMBL" id="GFTR01000547">
    <property type="protein sequence ID" value="JAW15879.1"/>
    <property type="molecule type" value="Transcribed_RNA"/>
</dbReference>
<evidence type="ECO:0000313" key="1">
    <source>
        <dbReference type="EMBL" id="JAW15879.1"/>
    </source>
</evidence>
<proteinExistence type="predicted"/>
<dbReference type="AlphaFoldDB" id="A0A224Y5V8"/>
<protein>
    <submittedName>
        <fullName evidence="1">Uncharacterized protein</fullName>
    </submittedName>
</protein>
<organism evidence="1">
    <name type="scientific">Panstrongylus lignarius</name>
    <dbReference type="NCBI Taxonomy" id="156445"/>
    <lineage>
        <taxon>Eukaryota</taxon>
        <taxon>Metazoa</taxon>
        <taxon>Ecdysozoa</taxon>
        <taxon>Arthropoda</taxon>
        <taxon>Hexapoda</taxon>
        <taxon>Insecta</taxon>
        <taxon>Pterygota</taxon>
        <taxon>Neoptera</taxon>
        <taxon>Paraneoptera</taxon>
        <taxon>Hemiptera</taxon>
        <taxon>Heteroptera</taxon>
        <taxon>Panheteroptera</taxon>
        <taxon>Cimicomorpha</taxon>
        <taxon>Reduviidae</taxon>
        <taxon>Triatominae</taxon>
        <taxon>Panstrongylus</taxon>
    </lineage>
</organism>
<name>A0A224Y5V8_9HEMI</name>